<dbReference type="EC" id="2.1.1.176" evidence="7"/>
<keyword evidence="1 5" id="KW-0489">Methyltransferase</keyword>
<sequence length="387" mass="41807">MTPGARVAAAIEILDVIGAGTPAEQALTRWARASRYAGSKDRAAVRDHVFDVLRNRRSVAVLGGGTDGRALMIGLLRQQGEDPALFFTGEGHAPAAMSEEERRSPDFSGETGERWNLPDWILAEFQRSLGSEAEATALALAQRAPVSLRVNLAKTTRLGAMSALQAEGVETEINPLAETALSVTLGARRLRNSPVYLEGLVELQDAASQAIIADLPAAERCLDFCAGGGGKALAMAAQGRDVSAHDIDPGRMRDLPARALRAGTPVAQVTRETLGALDPFDLVLCDAPCSGSGSWRRAPHAKWALYPERLDELTQIQDNILDDAVQSVHPNGWLIYATCSVLRVENEDRVATFVERNPDWHCTFERRFSVSDTGDGFFSAHLTRVKD</sequence>
<dbReference type="SUPFAM" id="SSF53335">
    <property type="entry name" value="S-adenosyl-L-methionine-dependent methyltransferases"/>
    <property type="match status" value="1"/>
</dbReference>
<dbReference type="InterPro" id="IPR049560">
    <property type="entry name" value="MeTrfase_RsmB-F_NOP2_cat"/>
</dbReference>
<dbReference type="Pfam" id="PF01189">
    <property type="entry name" value="Methyltr_RsmB-F"/>
    <property type="match status" value="1"/>
</dbReference>
<feature type="binding site" evidence="5">
    <location>
        <position position="246"/>
    </location>
    <ligand>
        <name>S-adenosyl-L-methionine</name>
        <dbReference type="ChEBI" id="CHEBI:59789"/>
    </ligand>
</feature>
<accession>A0ABZ2BSN3</accession>
<comment type="caution">
    <text evidence="5">Lacks conserved residue(s) required for the propagation of feature annotation.</text>
</comment>
<dbReference type="RefSeq" id="WP_187430635.1">
    <property type="nucleotide sequence ID" value="NZ_CP143423.1"/>
</dbReference>
<dbReference type="PROSITE" id="PS51686">
    <property type="entry name" value="SAM_MT_RSMB_NOP"/>
    <property type="match status" value="1"/>
</dbReference>
<keyword evidence="8" id="KW-1185">Reference proteome</keyword>
<feature type="binding site" evidence="5">
    <location>
        <position position="286"/>
    </location>
    <ligand>
        <name>S-adenosyl-L-methionine</name>
        <dbReference type="ChEBI" id="CHEBI:59789"/>
    </ligand>
</feature>
<dbReference type="PRINTS" id="PR02008">
    <property type="entry name" value="RCMTFAMILY"/>
</dbReference>
<dbReference type="InterPro" id="IPR029063">
    <property type="entry name" value="SAM-dependent_MTases_sf"/>
</dbReference>
<evidence type="ECO:0000313" key="7">
    <source>
        <dbReference type="EMBL" id="WVX49039.1"/>
    </source>
</evidence>
<reference evidence="8" key="1">
    <citation type="submission" date="2024-01" db="EMBL/GenBank/DDBJ databases">
        <title>Roseobacter fucihabitans sp. nov., isolated from the brown alga Fucus spiralis.</title>
        <authorList>
            <person name="Hahnke S."/>
            <person name="Berger M."/>
            <person name="Schlingloff A."/>
            <person name="Athale I."/>
            <person name="Neumann-Schaal M."/>
            <person name="Adenaya A."/>
            <person name="Poehlein A."/>
            <person name="Daniel R."/>
            <person name="Pertersen J."/>
            <person name="Brinkhoff T."/>
        </authorList>
    </citation>
    <scope>NUCLEOTIDE SEQUENCE [LARGE SCALE GENOMIC DNA]</scope>
    <source>
        <strain evidence="8">B14</strain>
    </source>
</reference>
<name>A0ABZ2BSN3_9RHOB</name>
<dbReference type="EMBL" id="CP143423">
    <property type="protein sequence ID" value="WVX49039.1"/>
    <property type="molecule type" value="Genomic_DNA"/>
</dbReference>
<proteinExistence type="inferred from homology"/>
<dbReference type="InterPro" id="IPR054728">
    <property type="entry name" value="RsmB-like_ferredoxin"/>
</dbReference>
<evidence type="ECO:0000256" key="2">
    <source>
        <dbReference type="ARBA" id="ARBA00022679"/>
    </source>
</evidence>
<organism evidence="7 8">
    <name type="scientific">Roseobacter fucihabitans</name>
    <dbReference type="NCBI Taxonomy" id="1537242"/>
    <lineage>
        <taxon>Bacteria</taxon>
        <taxon>Pseudomonadati</taxon>
        <taxon>Pseudomonadota</taxon>
        <taxon>Alphaproteobacteria</taxon>
        <taxon>Rhodobacterales</taxon>
        <taxon>Roseobacteraceae</taxon>
        <taxon>Roseobacter</taxon>
    </lineage>
</organism>
<dbReference type="CDD" id="cd02440">
    <property type="entry name" value="AdoMet_MTases"/>
    <property type="match status" value="1"/>
</dbReference>
<evidence type="ECO:0000256" key="4">
    <source>
        <dbReference type="ARBA" id="ARBA00022884"/>
    </source>
</evidence>
<dbReference type="PANTHER" id="PTHR22807:SF53">
    <property type="entry name" value="RIBOSOMAL RNA SMALL SUBUNIT METHYLTRANSFERASE B-RELATED"/>
    <property type="match status" value="1"/>
</dbReference>
<feature type="domain" description="SAM-dependent MTase RsmB/NOP-type" evidence="6">
    <location>
        <begin position="136"/>
        <end position="387"/>
    </location>
</feature>
<dbReference type="Proteomes" id="UP001318682">
    <property type="component" value="Chromosome"/>
</dbReference>
<feature type="active site" description="Nucleophile" evidence="5">
    <location>
        <position position="339"/>
    </location>
</feature>
<dbReference type="Pfam" id="PF22458">
    <property type="entry name" value="RsmF-B_ferredox"/>
    <property type="match status" value="1"/>
</dbReference>
<dbReference type="Gene3D" id="3.30.70.1170">
    <property type="entry name" value="Sun protein, domain 3"/>
    <property type="match status" value="1"/>
</dbReference>
<evidence type="ECO:0000259" key="6">
    <source>
        <dbReference type="PROSITE" id="PS51686"/>
    </source>
</evidence>
<dbReference type="Gene3D" id="3.40.50.150">
    <property type="entry name" value="Vaccinia Virus protein VP39"/>
    <property type="match status" value="1"/>
</dbReference>
<dbReference type="PANTHER" id="PTHR22807">
    <property type="entry name" value="NOP2 YEAST -RELATED NOL1/NOP2/FMU SUN DOMAIN-CONTAINING"/>
    <property type="match status" value="1"/>
</dbReference>
<keyword evidence="4 5" id="KW-0694">RNA-binding</keyword>
<dbReference type="InterPro" id="IPR001678">
    <property type="entry name" value="MeTrfase_RsmB-F_NOP2_dom"/>
</dbReference>
<evidence type="ECO:0000313" key="8">
    <source>
        <dbReference type="Proteomes" id="UP001318682"/>
    </source>
</evidence>
<protein>
    <submittedName>
        <fullName evidence="7">Ribosomal RNA small subunit methyltransferase B</fullName>
        <ecNumber evidence="7">2.1.1.176</ecNumber>
    </submittedName>
</protein>
<dbReference type="GO" id="GO:0032259">
    <property type="term" value="P:methylation"/>
    <property type="evidence" value="ECO:0007669"/>
    <property type="project" value="UniProtKB-KW"/>
</dbReference>
<gene>
    <name evidence="7" type="primary">rsmB_2</name>
    <name evidence="7" type="ORF">ROLI_021240</name>
</gene>
<comment type="similarity">
    <text evidence="5">Belongs to the class I-like SAM-binding methyltransferase superfamily. RsmB/NOP family.</text>
</comment>
<keyword evidence="2 5" id="KW-0808">Transferase</keyword>
<evidence type="ECO:0000256" key="5">
    <source>
        <dbReference type="PROSITE-ProRule" id="PRU01023"/>
    </source>
</evidence>
<evidence type="ECO:0000256" key="3">
    <source>
        <dbReference type="ARBA" id="ARBA00022691"/>
    </source>
</evidence>
<dbReference type="InterPro" id="IPR023267">
    <property type="entry name" value="RCMT"/>
</dbReference>
<evidence type="ECO:0000256" key="1">
    <source>
        <dbReference type="ARBA" id="ARBA00022603"/>
    </source>
</evidence>
<dbReference type="GO" id="GO:0008168">
    <property type="term" value="F:methyltransferase activity"/>
    <property type="evidence" value="ECO:0007669"/>
    <property type="project" value="UniProtKB-KW"/>
</dbReference>
<keyword evidence="3 5" id="KW-0949">S-adenosyl-L-methionine</keyword>